<name>A0A0P1BEM7_9BASI</name>
<dbReference type="Proteomes" id="UP000054845">
    <property type="component" value="Unassembled WGS sequence"/>
</dbReference>
<protein>
    <submittedName>
        <fullName evidence="1">Uncharacterized protein</fullName>
    </submittedName>
</protein>
<dbReference type="AlphaFoldDB" id="A0A0P1BEM7"/>
<sequence>MSTPHVTHCTRSAPHHEFSPRLHHTHTLSLVSRDSHPLTLCSLLYHIIRLMNQPLFSTLFFKAPKFTRTRRSSGVRMICWRPLLHASTTICACSCEAQPYCKASCAALSTLFRSCAKLALLK</sequence>
<accession>A0A0P1BEM7</accession>
<organism evidence="1 2">
    <name type="scientific">Ceraceosorus bombacis</name>
    <dbReference type="NCBI Taxonomy" id="401625"/>
    <lineage>
        <taxon>Eukaryota</taxon>
        <taxon>Fungi</taxon>
        <taxon>Dikarya</taxon>
        <taxon>Basidiomycota</taxon>
        <taxon>Ustilaginomycotina</taxon>
        <taxon>Exobasidiomycetes</taxon>
        <taxon>Ceraceosorales</taxon>
        <taxon>Ceraceosoraceae</taxon>
        <taxon>Ceraceosorus</taxon>
    </lineage>
</organism>
<dbReference type="EMBL" id="CCYA01000240">
    <property type="protein sequence ID" value="CEH14079.1"/>
    <property type="molecule type" value="Genomic_DNA"/>
</dbReference>
<keyword evidence="2" id="KW-1185">Reference proteome</keyword>
<proteinExistence type="predicted"/>
<reference evidence="2" key="1">
    <citation type="submission" date="2014-09" db="EMBL/GenBank/DDBJ databases">
        <authorList>
            <person name="Sharma Rahul"/>
            <person name="Thines Marco"/>
        </authorList>
    </citation>
    <scope>NUCLEOTIDE SEQUENCE [LARGE SCALE GENOMIC DNA]</scope>
</reference>
<evidence type="ECO:0000313" key="1">
    <source>
        <dbReference type="EMBL" id="CEH14079.1"/>
    </source>
</evidence>
<evidence type="ECO:0000313" key="2">
    <source>
        <dbReference type="Proteomes" id="UP000054845"/>
    </source>
</evidence>